<dbReference type="InterPro" id="IPR029058">
    <property type="entry name" value="AB_hydrolase_fold"/>
</dbReference>
<reference evidence="3 4" key="1">
    <citation type="submission" date="2019-02" db="EMBL/GenBank/DDBJ databases">
        <title>Genome sequencing of the rare red list fungi Dentipellis fragilis.</title>
        <authorList>
            <person name="Buettner E."/>
            <person name="Kellner H."/>
        </authorList>
    </citation>
    <scope>NUCLEOTIDE SEQUENCE [LARGE SCALE GENOMIC DNA]</scope>
    <source>
        <strain evidence="3 4">DSM 105465</strain>
    </source>
</reference>
<dbReference type="Proteomes" id="UP000298327">
    <property type="component" value="Unassembled WGS sequence"/>
</dbReference>
<evidence type="ECO:0000256" key="1">
    <source>
        <dbReference type="ARBA" id="ARBA00022801"/>
    </source>
</evidence>
<dbReference type="InterPro" id="IPR050300">
    <property type="entry name" value="GDXG_lipolytic_enzyme"/>
</dbReference>
<evidence type="ECO:0000313" key="4">
    <source>
        <dbReference type="Proteomes" id="UP000298327"/>
    </source>
</evidence>
<keyword evidence="1" id="KW-0378">Hydrolase</keyword>
<dbReference type="PANTHER" id="PTHR48081">
    <property type="entry name" value="AB HYDROLASE SUPERFAMILY PROTEIN C4A8.06C"/>
    <property type="match status" value="1"/>
</dbReference>
<dbReference type="EMBL" id="SEOQ01001121">
    <property type="protein sequence ID" value="TFY53660.1"/>
    <property type="molecule type" value="Genomic_DNA"/>
</dbReference>
<protein>
    <recommendedName>
        <fullName evidence="2">Alpha/beta hydrolase fold-3 domain-containing protein</fullName>
    </recommendedName>
</protein>
<feature type="domain" description="Alpha/beta hydrolase fold-3" evidence="2">
    <location>
        <begin position="67"/>
        <end position="192"/>
    </location>
</feature>
<dbReference type="SUPFAM" id="SSF53474">
    <property type="entry name" value="alpha/beta-Hydrolases"/>
    <property type="match status" value="1"/>
</dbReference>
<accession>A0A4Y9XU41</accession>
<dbReference type="OrthoDB" id="433474at2759"/>
<name>A0A4Y9XU41_9AGAM</name>
<sequence length="312" mass="33710">MDAIAAVIPTDIPSIYEPTTAAANALHEPHRAFIESVPRRRFKYGPDERHNLDIYYPPPSESKAPVLVYIHGGAFIGGAARPMSLIYANLGAYFARTAGALVLVPEYRLAPGAKYPTGAADVRSALEWAVAHAREIAGEGEGEEGRYDWERVWLSGHSAGAIHAATMLLDTAVLPLDDPVRARIKKVVLLAAPMHFRGEDTGPGPLLYYGSPEAVEAHQPLALLENASPEVVRALPGIYMIEAERDPEFVKVAAEDWRVAFGERAGEVEAKGALVVVRASGHNHLSLVWFVGGGEAGGDGWVEGLVRWLRDD</sequence>
<dbReference type="Pfam" id="PF07859">
    <property type="entry name" value="Abhydrolase_3"/>
    <property type="match status" value="1"/>
</dbReference>
<organism evidence="3 4">
    <name type="scientific">Dentipellis fragilis</name>
    <dbReference type="NCBI Taxonomy" id="205917"/>
    <lineage>
        <taxon>Eukaryota</taxon>
        <taxon>Fungi</taxon>
        <taxon>Dikarya</taxon>
        <taxon>Basidiomycota</taxon>
        <taxon>Agaricomycotina</taxon>
        <taxon>Agaricomycetes</taxon>
        <taxon>Russulales</taxon>
        <taxon>Hericiaceae</taxon>
        <taxon>Dentipellis</taxon>
    </lineage>
</organism>
<dbReference type="STRING" id="205917.A0A4Y9XU41"/>
<evidence type="ECO:0000259" key="2">
    <source>
        <dbReference type="Pfam" id="PF07859"/>
    </source>
</evidence>
<comment type="caution">
    <text evidence="3">The sequence shown here is derived from an EMBL/GenBank/DDBJ whole genome shotgun (WGS) entry which is preliminary data.</text>
</comment>
<gene>
    <name evidence="3" type="ORF">EVG20_g10017</name>
</gene>
<dbReference type="InterPro" id="IPR013094">
    <property type="entry name" value="AB_hydrolase_3"/>
</dbReference>
<keyword evidence="4" id="KW-1185">Reference proteome</keyword>
<dbReference type="Gene3D" id="3.40.50.1820">
    <property type="entry name" value="alpha/beta hydrolase"/>
    <property type="match status" value="1"/>
</dbReference>
<dbReference type="AlphaFoldDB" id="A0A4Y9XU41"/>
<proteinExistence type="predicted"/>
<dbReference type="GO" id="GO:0016787">
    <property type="term" value="F:hydrolase activity"/>
    <property type="evidence" value="ECO:0007669"/>
    <property type="project" value="UniProtKB-KW"/>
</dbReference>
<evidence type="ECO:0000313" key="3">
    <source>
        <dbReference type="EMBL" id="TFY53660.1"/>
    </source>
</evidence>